<evidence type="ECO:0000313" key="3">
    <source>
        <dbReference type="Proteomes" id="UP000248423"/>
    </source>
</evidence>
<dbReference type="InterPro" id="IPR029058">
    <property type="entry name" value="AB_hydrolase_fold"/>
</dbReference>
<protein>
    <submittedName>
        <fullName evidence="2">Alpha/beta-hydrolase</fullName>
    </submittedName>
</protein>
<dbReference type="PANTHER" id="PTHR23025:SF4">
    <property type="entry name" value="ALPHA_BETA HYDROLASE FOLD-3 DOMAIN-CONTAINING PROTEIN"/>
    <property type="match status" value="1"/>
</dbReference>
<accession>A0A319EL32</accession>
<keyword evidence="2" id="KW-0378">Hydrolase</keyword>
<dbReference type="Gene3D" id="3.40.50.1820">
    <property type="entry name" value="alpha/beta hydrolase"/>
    <property type="match status" value="1"/>
</dbReference>
<gene>
    <name evidence="2" type="ORF">BO78DRAFT_423484</name>
</gene>
<dbReference type="InterPro" id="IPR013094">
    <property type="entry name" value="AB_hydrolase_3"/>
</dbReference>
<evidence type="ECO:0000313" key="2">
    <source>
        <dbReference type="EMBL" id="PYI01509.1"/>
    </source>
</evidence>
<evidence type="ECO:0000259" key="1">
    <source>
        <dbReference type="Pfam" id="PF07859"/>
    </source>
</evidence>
<keyword evidence="3" id="KW-1185">Reference proteome</keyword>
<dbReference type="GO" id="GO:0004771">
    <property type="term" value="F:sterol ester esterase activity"/>
    <property type="evidence" value="ECO:0007669"/>
    <property type="project" value="TreeGrafter"/>
</dbReference>
<dbReference type="GO" id="GO:0005829">
    <property type="term" value="C:cytosol"/>
    <property type="evidence" value="ECO:0007669"/>
    <property type="project" value="TreeGrafter"/>
</dbReference>
<dbReference type="PANTHER" id="PTHR23025">
    <property type="entry name" value="TRIACYLGLYCEROL LIPASE"/>
    <property type="match status" value="1"/>
</dbReference>
<dbReference type="EMBL" id="KZ826414">
    <property type="protein sequence ID" value="PYI01509.1"/>
    <property type="molecule type" value="Genomic_DNA"/>
</dbReference>
<dbReference type="GO" id="GO:0004806">
    <property type="term" value="F:triacylglycerol lipase activity"/>
    <property type="evidence" value="ECO:0007669"/>
    <property type="project" value="TreeGrafter"/>
</dbReference>
<reference evidence="2 3" key="1">
    <citation type="submission" date="2018-02" db="EMBL/GenBank/DDBJ databases">
        <title>The genomes of Aspergillus section Nigri reveals drivers in fungal speciation.</title>
        <authorList>
            <consortium name="DOE Joint Genome Institute"/>
            <person name="Vesth T.C."/>
            <person name="Nybo J."/>
            <person name="Theobald S."/>
            <person name="Brandl J."/>
            <person name="Frisvad J.C."/>
            <person name="Nielsen K.F."/>
            <person name="Lyhne E.K."/>
            <person name="Kogle M.E."/>
            <person name="Kuo A."/>
            <person name="Riley R."/>
            <person name="Clum A."/>
            <person name="Nolan M."/>
            <person name="Lipzen A."/>
            <person name="Salamov A."/>
            <person name="Henrissat B."/>
            <person name="Wiebenga A."/>
            <person name="De vries R.P."/>
            <person name="Grigoriev I.V."/>
            <person name="Mortensen U.H."/>
            <person name="Andersen M.R."/>
            <person name="Baker S.E."/>
        </authorList>
    </citation>
    <scope>NUCLEOTIDE SEQUENCE [LARGE SCALE GENOMIC DNA]</scope>
    <source>
        <strain evidence="2 3">CBS 121057</strain>
    </source>
</reference>
<feature type="domain" description="Alpha/beta hydrolase fold-3" evidence="1">
    <location>
        <begin position="1"/>
        <end position="198"/>
    </location>
</feature>
<sequence>MGSVHDEDIPCRRMCKETQTKVISIGYRLAPKHPYPTGLNDCVHATLWALNHFSIPSVVISGTSAGATNAFGVALKLIDAGLGHKVKGVVALVPIVVHPDAVPVDKKPQSTSYIENANYSINTTAAMRCFYDVYGAPPEDRYVSGLLHPRLGELRKVYIVECGMDTVRDDARLMKGRLEELGVALRYDAYPGFPHGFWSFPSERLRVDAERCYGNWHRAVTWVHRE</sequence>
<dbReference type="STRING" id="1448318.A0A319EL32"/>
<dbReference type="Pfam" id="PF07859">
    <property type="entry name" value="Abhydrolase_3"/>
    <property type="match status" value="1"/>
</dbReference>
<dbReference type="OrthoDB" id="408631at2759"/>
<proteinExistence type="predicted"/>
<dbReference type="VEuPathDB" id="FungiDB:BO78DRAFT_423484"/>
<dbReference type="AlphaFoldDB" id="A0A319EL32"/>
<organism evidence="2 3">
    <name type="scientific">Aspergillus sclerotiicarbonarius (strain CBS 121057 / IBT 28362)</name>
    <dbReference type="NCBI Taxonomy" id="1448318"/>
    <lineage>
        <taxon>Eukaryota</taxon>
        <taxon>Fungi</taxon>
        <taxon>Dikarya</taxon>
        <taxon>Ascomycota</taxon>
        <taxon>Pezizomycotina</taxon>
        <taxon>Eurotiomycetes</taxon>
        <taxon>Eurotiomycetidae</taxon>
        <taxon>Eurotiales</taxon>
        <taxon>Aspergillaceae</taxon>
        <taxon>Aspergillus</taxon>
        <taxon>Aspergillus subgen. Circumdati</taxon>
    </lineage>
</organism>
<name>A0A319EL32_ASPSB</name>
<dbReference type="GO" id="GO:0019433">
    <property type="term" value="P:triglyceride catabolic process"/>
    <property type="evidence" value="ECO:0007669"/>
    <property type="project" value="TreeGrafter"/>
</dbReference>
<dbReference type="SUPFAM" id="SSF53474">
    <property type="entry name" value="alpha/beta-Hydrolases"/>
    <property type="match status" value="1"/>
</dbReference>
<dbReference type="Proteomes" id="UP000248423">
    <property type="component" value="Unassembled WGS sequence"/>
</dbReference>